<dbReference type="PANTHER" id="PTHR10169">
    <property type="entry name" value="DNA TOPOISOMERASE/GYRASE"/>
    <property type="match status" value="1"/>
</dbReference>
<dbReference type="SMART" id="SM00433">
    <property type="entry name" value="TOP2c"/>
    <property type="match status" value="1"/>
</dbReference>
<keyword evidence="17" id="KW-0539">Nucleus</keyword>
<feature type="region of interest" description="Disordered" evidence="20">
    <location>
        <begin position="1327"/>
        <end position="1427"/>
    </location>
</feature>
<comment type="cofactor">
    <cofactor evidence="19">
        <name>Ca(2+)</name>
        <dbReference type="ChEBI" id="CHEBI:29108"/>
    </cofactor>
    <cofactor evidence="19">
        <name>Mg(2+)</name>
        <dbReference type="ChEBI" id="CHEBI:18420"/>
    </cofactor>
    <cofactor evidence="19">
        <name>Mn(2+)</name>
        <dbReference type="ChEBI" id="CHEBI:29035"/>
    </cofactor>
</comment>
<dbReference type="CDD" id="cd03481">
    <property type="entry name" value="TopoIIA_Trans_ScTopoIIA"/>
    <property type="match status" value="1"/>
</dbReference>
<sequence>MELSQSPSLLRPADENIRLNKADGPKKLTVEHIYQKKTQLEHILLRPDTYIGSVELVTQQMWVYDEGVGLNCRDVTFVPGLYKIFDEILVNAADNKQRDKNMSCIKVTIDVENNTISVWNNGKGIPVVEHKVEKVYVPALIFGQLLTSSNYDDNEKKVTGGRNGYGAKLCNIFSTKFTVETGCREYKKLFKQTWTDNMGKAGEMKLKYFDGDDFTCVTFQPDLAKFKMTVLDKDIVALMSRRAYDIAGSTKDVKVFLNGQRLPVKGFRSYVDLYLKDKVDETGNALKVIHEEVNSRWEVCLTLSEKGFQQVSFVNSIATTKGGRHVDYVADQLVTKLIDVVKKKNKNGVGVKPFQVKNHMWIFVNALIENPTFDSQTKENMTLQAKNFGSTCKLSEKFIKGAVGCGIVESILNWVKFKAQNQLNKKCSAVKHSKIKGVPKLDDANDAGSKNSLDCTLILTEGDSAKTLAVSGLGVVGRDKYGVFPLRGKILNVREASHKQIMENAEINNIIKIVGLQYKKNYEDQESLKSLRYGKIMIMTDQDQDGSHIKGLLINFIHHNWPSLLRHNFLEEFITPIIKASKNKEEIAFYSIPEFEEWKTSTQNYNSWKIKYYKGLKDSDWIKKKIEERKEWLTNFMEDRRQRKLHGLPEEYLYGKNTDYLTYNDFINKELVLFSNSDNERSIPSLVDGLKPGQRKVLFTCFKRNDKREVKVAQLAGSVAEMSSYHHGEAALMMTIINLAQNFVGSNNLNLLQPIGQFGTRLHGGKDSASPRYIFTMLSPLARLVFPPMDDNVLRFLYDDNQRVEPEWYMPIIPMVLVNGAEGIGTGWACKIPNFDIREVVNNIRRLMDGEEPLPMLPSYKNFKGTIDELGPNQYVISGEVSILDSTTIEITELPVRTWTQTYKEQVLEPMLNGTEKTPPLITDYKEYHTDTTVRFVVKMTEDKLAEAEAVGLHKVFKLQTTLTCNSMVLFDHVGFLKKYDSPQDILKEFFELRLRYYNLRKEWLIGMLGAESAKLSNQARFILEKIDGKIVIENKPKKELIQVLIQRGYESDPVKAWKEAQNKEGEEEENDKEPAAASGPDFNYLLNMPLWYLTKEKKDELCKQRDNKEKELEDLKRKSASDLWKEDLAAFIEELDVVEAKQAQDESAGIVGKPLKGKGGKAKVKKAQLPEVMPSPHGIRVVPRITAEMKAEAEKKTKKKVKSEKTEFDENQDENTSGEKESAGLKKRLALKVKAEQGTKRQATLPFKPLKKTKKRNPWSDSGSDSESDFESLPQRERVVRQAAGDAELFLLEVIPKLGMREERNRGLTVCSVPDNQPSIMDILAKKKAAPKAKPAAKEGPLHAEGDNAKGRKVVKRQPSCLDSDSDSDFGSKPAKSVASKKSKLQDATFTVESGDEGPAVQPRARPGRVKKPVQYLEESSEDDIF</sequence>
<dbReference type="PROSITE" id="PS00177">
    <property type="entry name" value="TOPOISOMERASE_II"/>
    <property type="match status" value="1"/>
</dbReference>
<evidence type="ECO:0000256" key="5">
    <source>
        <dbReference type="ARBA" id="ARBA00004642"/>
    </source>
</evidence>
<dbReference type="PROSITE" id="PS52040">
    <property type="entry name" value="TOPO_IIA"/>
    <property type="match status" value="1"/>
</dbReference>
<dbReference type="Gene3D" id="3.30.1360.40">
    <property type="match status" value="1"/>
</dbReference>
<dbReference type="CDD" id="cd16930">
    <property type="entry name" value="HATPase_TopII-like"/>
    <property type="match status" value="1"/>
</dbReference>
<dbReference type="GO" id="GO:0048511">
    <property type="term" value="P:rhythmic process"/>
    <property type="evidence" value="ECO:0007669"/>
    <property type="project" value="UniProtKB-KW"/>
</dbReference>
<dbReference type="GO" id="GO:0005654">
    <property type="term" value="C:nucleoplasm"/>
    <property type="evidence" value="ECO:0007669"/>
    <property type="project" value="UniProtKB-SubCell"/>
</dbReference>
<reference evidence="23" key="3">
    <citation type="submission" date="2025-09" db="UniProtKB">
        <authorList>
            <consortium name="Ensembl"/>
        </authorList>
    </citation>
    <scope>IDENTIFICATION</scope>
</reference>
<protein>
    <recommendedName>
        <fullName evidence="19">DNA topoisomerase 2</fullName>
        <ecNumber evidence="19">5.6.2.2</ecNumber>
    </recommendedName>
</protein>
<dbReference type="SUPFAM" id="SSF55874">
    <property type="entry name" value="ATPase domain of HSP90 chaperone/DNA topoisomerase II/histidine kinase"/>
    <property type="match status" value="1"/>
</dbReference>
<dbReference type="FunFam" id="3.40.50.670:FF:000001">
    <property type="entry name" value="DNA topoisomerase 2"/>
    <property type="match status" value="1"/>
</dbReference>
<dbReference type="InterPro" id="IPR020568">
    <property type="entry name" value="Ribosomal_Su5_D2-typ_SF"/>
</dbReference>
<evidence type="ECO:0000256" key="17">
    <source>
        <dbReference type="ARBA" id="ARBA00023242"/>
    </source>
</evidence>
<dbReference type="InterPro" id="IPR012542">
    <property type="entry name" value="DTHCT"/>
</dbReference>
<evidence type="ECO:0000256" key="1">
    <source>
        <dbReference type="ARBA" id="ARBA00000185"/>
    </source>
</evidence>
<dbReference type="InterPro" id="IPR018522">
    <property type="entry name" value="TopoIIA_CS"/>
</dbReference>
<evidence type="ECO:0000256" key="6">
    <source>
        <dbReference type="ARBA" id="ARBA00011080"/>
    </source>
</evidence>
<proteinExistence type="inferred from homology"/>
<feature type="region of interest" description="Disordered" evidence="20">
    <location>
        <begin position="1057"/>
        <end position="1081"/>
    </location>
</feature>
<dbReference type="FunFam" id="1.10.268.10:FF:000002">
    <property type="entry name" value="DNA topoisomerase 2"/>
    <property type="match status" value="1"/>
</dbReference>
<comment type="catalytic activity">
    <reaction evidence="1 18 19">
        <text>ATP-dependent breakage, passage and rejoining of double-stranded DNA.</text>
        <dbReference type="EC" id="5.6.2.2"/>
    </reaction>
</comment>
<comment type="cofactor">
    <cofactor evidence="2">
        <name>Mg(2+)</name>
        <dbReference type="ChEBI" id="CHEBI:18420"/>
    </cofactor>
</comment>
<dbReference type="GO" id="GO:0003677">
    <property type="term" value="F:DNA binding"/>
    <property type="evidence" value="ECO:0007669"/>
    <property type="project" value="UniProtKB-UniRule"/>
</dbReference>
<dbReference type="GO" id="GO:0005524">
    <property type="term" value="F:ATP binding"/>
    <property type="evidence" value="ECO:0007669"/>
    <property type="project" value="UniProtKB-UniRule"/>
</dbReference>
<evidence type="ECO:0000256" key="14">
    <source>
        <dbReference type="ARBA" id="ARBA00023108"/>
    </source>
</evidence>
<dbReference type="GO" id="GO:0005737">
    <property type="term" value="C:cytoplasm"/>
    <property type="evidence" value="ECO:0007669"/>
    <property type="project" value="UniProtKB-SubCell"/>
</dbReference>
<feature type="active site" description="O-(5'-phospho-DNA)-tyrosine intermediate" evidence="18">
    <location>
        <position position="773"/>
    </location>
</feature>
<evidence type="ECO:0000256" key="10">
    <source>
        <dbReference type="ARBA" id="ARBA00022741"/>
    </source>
</evidence>
<dbReference type="InterPro" id="IPR031660">
    <property type="entry name" value="TOPRIM_C"/>
</dbReference>
<evidence type="ECO:0000256" key="20">
    <source>
        <dbReference type="SAM" id="MobiDB-lite"/>
    </source>
</evidence>
<dbReference type="InterPro" id="IPR013757">
    <property type="entry name" value="Topo_IIA_A_a_sf"/>
</dbReference>
<dbReference type="PRINTS" id="PR01158">
    <property type="entry name" value="TOPISMRASEII"/>
</dbReference>
<feature type="compositionally biased region" description="Basic and acidic residues" evidence="20">
    <location>
        <begin position="1337"/>
        <end position="1351"/>
    </location>
</feature>
<dbReference type="InterPro" id="IPR001241">
    <property type="entry name" value="Topo_IIA"/>
</dbReference>
<dbReference type="InterPro" id="IPR002205">
    <property type="entry name" value="Topo_IIA_dom_A"/>
</dbReference>
<dbReference type="GO" id="GO:0005730">
    <property type="term" value="C:nucleolus"/>
    <property type="evidence" value="ECO:0007669"/>
    <property type="project" value="UniProtKB-SubCell"/>
</dbReference>
<dbReference type="FunFam" id="3.30.565.10:FF:000004">
    <property type="entry name" value="DNA topoisomerase 2"/>
    <property type="match status" value="1"/>
</dbReference>
<evidence type="ECO:0000256" key="3">
    <source>
        <dbReference type="ARBA" id="ARBA00004496"/>
    </source>
</evidence>
<dbReference type="GO" id="GO:0030263">
    <property type="term" value="P:apoptotic chromosome condensation"/>
    <property type="evidence" value="ECO:0007669"/>
    <property type="project" value="TreeGrafter"/>
</dbReference>
<comment type="subcellular location">
    <subcellularLocation>
        <location evidence="3">Cytoplasm</location>
    </subcellularLocation>
    <subcellularLocation>
        <location evidence="4">Nucleus</location>
        <location evidence="4">Nucleolus</location>
    </subcellularLocation>
    <subcellularLocation>
        <location evidence="5">Nucleus</location>
        <location evidence="5">Nucleoplasm</location>
    </subcellularLocation>
</comment>
<comment type="similarity">
    <text evidence="6 19">Belongs to the type II topoisomerase family.</text>
</comment>
<feature type="domain" description="Topo IIA-type catalytic" evidence="22">
    <location>
        <begin position="683"/>
        <end position="1129"/>
    </location>
</feature>
<comment type="subunit">
    <text evidence="7 19">Homodimer.</text>
</comment>
<dbReference type="FunFam" id="3.30.1360.40:FF:000003">
    <property type="entry name" value="DNA topoisomerase 2"/>
    <property type="match status" value="1"/>
</dbReference>
<dbReference type="GO" id="GO:0000712">
    <property type="term" value="P:resolution of meiotic recombination intermediates"/>
    <property type="evidence" value="ECO:0007669"/>
    <property type="project" value="TreeGrafter"/>
</dbReference>
<evidence type="ECO:0000256" key="4">
    <source>
        <dbReference type="ARBA" id="ARBA00004604"/>
    </source>
</evidence>
<dbReference type="FunFam" id="3.90.199.10:FF:000002">
    <property type="entry name" value="DNA topoisomerase 2"/>
    <property type="match status" value="1"/>
</dbReference>
<dbReference type="Pfam" id="PF00204">
    <property type="entry name" value="DNA_gyraseB"/>
    <property type="match status" value="1"/>
</dbReference>
<dbReference type="PANTHER" id="PTHR10169:SF61">
    <property type="entry name" value="DNA TOPOISOMERASE 2-ALPHA"/>
    <property type="match status" value="1"/>
</dbReference>
<dbReference type="PROSITE" id="PS50880">
    <property type="entry name" value="TOPRIM"/>
    <property type="match status" value="1"/>
</dbReference>
<keyword evidence="10 19" id="KW-0547">Nucleotide-binding</keyword>
<evidence type="ECO:0000256" key="2">
    <source>
        <dbReference type="ARBA" id="ARBA00001946"/>
    </source>
</evidence>
<dbReference type="SUPFAM" id="SSF56719">
    <property type="entry name" value="Type II DNA topoisomerase"/>
    <property type="match status" value="1"/>
</dbReference>
<dbReference type="Gene3D" id="1.10.268.10">
    <property type="entry name" value="Topoisomerase, domain 3"/>
    <property type="match status" value="1"/>
</dbReference>
<dbReference type="InterPro" id="IPR014721">
    <property type="entry name" value="Ribsml_uS5_D2-typ_fold_subgr"/>
</dbReference>
<dbReference type="InterPro" id="IPR013760">
    <property type="entry name" value="Topo_IIA-like_dom_sf"/>
</dbReference>
<dbReference type="SUPFAM" id="SSF54211">
    <property type="entry name" value="Ribosomal protein S5 domain 2-like"/>
    <property type="match status" value="1"/>
</dbReference>
<evidence type="ECO:0000256" key="18">
    <source>
        <dbReference type="PROSITE-ProRule" id="PRU01384"/>
    </source>
</evidence>
<evidence type="ECO:0000256" key="16">
    <source>
        <dbReference type="ARBA" id="ARBA00023235"/>
    </source>
</evidence>
<evidence type="ECO:0000256" key="8">
    <source>
        <dbReference type="ARBA" id="ARBA00022490"/>
    </source>
</evidence>
<keyword evidence="14" id="KW-0090">Biological rhythms</keyword>
<dbReference type="InterPro" id="IPR036890">
    <property type="entry name" value="HATPase_C_sf"/>
</dbReference>
<dbReference type="EC" id="5.6.2.2" evidence="19"/>
<dbReference type="CDD" id="cd00187">
    <property type="entry name" value="TOP4c"/>
    <property type="match status" value="1"/>
</dbReference>
<organism evidence="23 24">
    <name type="scientific">Catharus ustulatus</name>
    <name type="common">Russet-backed thrush</name>
    <name type="synonym">Hylocichla ustulatus</name>
    <dbReference type="NCBI Taxonomy" id="91951"/>
    <lineage>
        <taxon>Eukaryota</taxon>
        <taxon>Metazoa</taxon>
        <taxon>Chordata</taxon>
        <taxon>Craniata</taxon>
        <taxon>Vertebrata</taxon>
        <taxon>Euteleostomi</taxon>
        <taxon>Archelosauria</taxon>
        <taxon>Archosauria</taxon>
        <taxon>Dinosauria</taxon>
        <taxon>Saurischia</taxon>
        <taxon>Theropoda</taxon>
        <taxon>Coelurosauria</taxon>
        <taxon>Aves</taxon>
        <taxon>Neognathae</taxon>
        <taxon>Neoaves</taxon>
        <taxon>Telluraves</taxon>
        <taxon>Australaves</taxon>
        <taxon>Passeriformes</taxon>
        <taxon>Turdidae</taxon>
        <taxon>Catharus</taxon>
    </lineage>
</organism>
<dbReference type="InterPro" id="IPR050634">
    <property type="entry name" value="DNA_Topoisomerase_II"/>
</dbReference>
<evidence type="ECO:0000256" key="15">
    <source>
        <dbReference type="ARBA" id="ARBA00023125"/>
    </source>
</evidence>
<dbReference type="Pfam" id="PF00521">
    <property type="entry name" value="DNA_topoisoIV"/>
    <property type="match status" value="1"/>
</dbReference>
<dbReference type="FunFam" id="3.30.1490.30:FF:000001">
    <property type="entry name" value="DNA topoisomerase 2"/>
    <property type="match status" value="1"/>
</dbReference>
<dbReference type="Gene3D" id="3.90.199.10">
    <property type="entry name" value="Topoisomerase II, domain 5"/>
    <property type="match status" value="1"/>
</dbReference>
<keyword evidence="12" id="KW-0460">Magnesium</keyword>
<dbReference type="CDD" id="cd03365">
    <property type="entry name" value="TOPRIM_TopoIIA"/>
    <property type="match status" value="1"/>
</dbReference>
<keyword evidence="8" id="KW-0963">Cytoplasm</keyword>
<dbReference type="GO" id="GO:0003918">
    <property type="term" value="F:DNA topoisomerase type II (double strand cut, ATP-hydrolyzing) activity"/>
    <property type="evidence" value="ECO:0007669"/>
    <property type="project" value="UniProtKB-UniRule"/>
</dbReference>
<dbReference type="Pfam" id="PF16898">
    <property type="entry name" value="TOPRIM_C"/>
    <property type="match status" value="2"/>
</dbReference>
<evidence type="ECO:0000256" key="12">
    <source>
        <dbReference type="ARBA" id="ARBA00022842"/>
    </source>
</evidence>
<dbReference type="GO" id="GO:0006265">
    <property type="term" value="P:DNA topological change"/>
    <property type="evidence" value="ECO:0007669"/>
    <property type="project" value="UniProtKB-UniRule"/>
</dbReference>
<dbReference type="Pfam" id="PF02518">
    <property type="entry name" value="HATPase_c"/>
    <property type="match status" value="1"/>
</dbReference>
<evidence type="ECO:0000256" key="13">
    <source>
        <dbReference type="ARBA" id="ARBA00023029"/>
    </source>
</evidence>
<feature type="region of interest" description="Disordered" evidence="20">
    <location>
        <begin position="1191"/>
        <end position="1275"/>
    </location>
</feature>
<keyword evidence="11 19" id="KW-0067">ATP-binding</keyword>
<dbReference type="Proteomes" id="UP000694563">
    <property type="component" value="Chromosome 23"/>
</dbReference>
<evidence type="ECO:0000259" key="21">
    <source>
        <dbReference type="PROSITE" id="PS50880"/>
    </source>
</evidence>
<evidence type="ECO:0000256" key="7">
    <source>
        <dbReference type="ARBA" id="ARBA00011738"/>
    </source>
</evidence>
<keyword evidence="13 18" id="KW-0799">Topoisomerase</keyword>
<evidence type="ECO:0000313" key="24">
    <source>
        <dbReference type="Proteomes" id="UP000694563"/>
    </source>
</evidence>
<evidence type="ECO:0000256" key="9">
    <source>
        <dbReference type="ARBA" id="ARBA00022723"/>
    </source>
</evidence>
<dbReference type="InterPro" id="IPR013758">
    <property type="entry name" value="Topo_IIA_A/C_ab"/>
</dbReference>
<feature type="domain" description="Toprim" evidence="21">
    <location>
        <begin position="455"/>
        <end position="572"/>
    </location>
</feature>
<evidence type="ECO:0000256" key="19">
    <source>
        <dbReference type="RuleBase" id="RU362094"/>
    </source>
</evidence>
<dbReference type="Gene3D" id="3.30.565.10">
    <property type="entry name" value="Histidine kinase-like ATPase, C-terminal domain"/>
    <property type="match status" value="1"/>
</dbReference>
<dbReference type="Ensembl" id="ENSCUST00005021586.1">
    <property type="protein sequence ID" value="ENSCUSP00005020825.1"/>
    <property type="gene ID" value="ENSCUSG00005011680.1"/>
</dbReference>
<dbReference type="SMART" id="SM00387">
    <property type="entry name" value="HATPase_c"/>
    <property type="match status" value="1"/>
</dbReference>
<keyword evidence="15 18" id="KW-0238">DNA-binding</keyword>
<evidence type="ECO:0000313" key="23">
    <source>
        <dbReference type="Ensembl" id="ENSCUSP00005020825.1"/>
    </source>
</evidence>
<dbReference type="InterPro" id="IPR006171">
    <property type="entry name" value="TOPRIM_dom"/>
</dbReference>
<dbReference type="GO" id="GO:0000819">
    <property type="term" value="P:sister chromatid segregation"/>
    <property type="evidence" value="ECO:0007669"/>
    <property type="project" value="TreeGrafter"/>
</dbReference>
<dbReference type="InterPro" id="IPR001154">
    <property type="entry name" value="TopoII_euk"/>
</dbReference>
<keyword evidence="24" id="KW-1185">Reference proteome</keyword>
<keyword evidence="16 18" id="KW-0413">Isomerase</keyword>
<dbReference type="Pfam" id="PF01751">
    <property type="entry name" value="Toprim"/>
    <property type="match status" value="1"/>
</dbReference>
<dbReference type="InterPro" id="IPR013506">
    <property type="entry name" value="Topo_IIA_bsu_dom2"/>
</dbReference>
<reference evidence="23" key="1">
    <citation type="submission" date="2020-10" db="EMBL/GenBank/DDBJ databases">
        <title>Catharus ustulatus (Swainson's thrush) genome, bCatUst1, primary haplotype v2.</title>
        <authorList>
            <person name="Delmore K."/>
            <person name="Vafadar M."/>
            <person name="Formenti G."/>
            <person name="Chow W."/>
            <person name="Pelan S."/>
            <person name="Howe K."/>
            <person name="Rhie A."/>
            <person name="Mountcastle J."/>
            <person name="Haase B."/>
            <person name="Fedrigo O."/>
            <person name="Jarvis E.D."/>
        </authorList>
    </citation>
    <scope>NUCLEOTIDE SEQUENCE [LARGE SCALE GENOMIC DNA]</scope>
</reference>
<accession>A0A8C3Y6E6</accession>
<reference evidence="23" key="2">
    <citation type="submission" date="2025-08" db="UniProtKB">
        <authorList>
            <consortium name="Ensembl"/>
        </authorList>
    </citation>
    <scope>IDENTIFICATION</scope>
</reference>
<name>A0A8C3Y6E6_CATUS</name>
<dbReference type="SMART" id="SM00434">
    <property type="entry name" value="TOP4c"/>
    <property type="match status" value="1"/>
</dbReference>
<dbReference type="InterPro" id="IPR013759">
    <property type="entry name" value="Topo_IIA_B_C"/>
</dbReference>
<dbReference type="GO" id="GO:0046872">
    <property type="term" value="F:metal ion binding"/>
    <property type="evidence" value="ECO:0007669"/>
    <property type="project" value="UniProtKB-KW"/>
</dbReference>
<dbReference type="Gene3D" id="3.40.50.670">
    <property type="match status" value="2"/>
</dbReference>
<evidence type="ECO:0000259" key="22">
    <source>
        <dbReference type="PROSITE" id="PS52040"/>
    </source>
</evidence>
<dbReference type="FunFam" id="3.30.230.10:FF:000008">
    <property type="entry name" value="DNA topoisomerase 2"/>
    <property type="match status" value="1"/>
</dbReference>
<comment type="function">
    <text evidence="19">Key decatenating enzyme that alters DNA topology by binding to two double-stranded DNA molecules, generating a double-stranded break in one of the strands, passing the intact strand through the broken strand, and religating the broken strand.</text>
</comment>
<dbReference type="InterPro" id="IPR034157">
    <property type="entry name" value="TOPRIM_TopoII"/>
</dbReference>
<keyword evidence="9" id="KW-0479">Metal-binding</keyword>
<dbReference type="Gene3D" id="3.30.1490.30">
    <property type="match status" value="1"/>
</dbReference>
<dbReference type="InterPro" id="IPR003594">
    <property type="entry name" value="HATPase_dom"/>
</dbReference>
<dbReference type="Gene3D" id="3.30.230.10">
    <property type="match status" value="1"/>
</dbReference>
<evidence type="ECO:0000256" key="11">
    <source>
        <dbReference type="ARBA" id="ARBA00022840"/>
    </source>
</evidence>
<dbReference type="PRINTS" id="PR00418">
    <property type="entry name" value="TPI2FAMILY"/>
</dbReference>
<dbReference type="Pfam" id="PF08070">
    <property type="entry name" value="DTHCT"/>
    <property type="match status" value="1"/>
</dbReference>